<dbReference type="Proteomes" id="UP000789375">
    <property type="component" value="Unassembled WGS sequence"/>
</dbReference>
<evidence type="ECO:0000313" key="3">
    <source>
        <dbReference type="Proteomes" id="UP000789375"/>
    </source>
</evidence>
<gene>
    <name evidence="2" type="ORF">FMOSSE_LOCUS1400</name>
</gene>
<keyword evidence="1" id="KW-0472">Membrane</keyword>
<sequence length="151" mass="17213">MSNSSENPKEIFKGLILDSLEKDGFKLWPQISEILSRRFSKNRNLLTKFAIIIPVVGLGVGLGVCVAESFAELKDLSPLKKNMKKIFLDSKDNEKLKSFLRGFELARQMFKDSFKHFEFSVNLVDETCLESSKSLHKLLTVTYGNEHVILE</sequence>
<comment type="caution">
    <text evidence="2">The sequence shown here is derived from an EMBL/GenBank/DDBJ whole genome shotgun (WGS) entry which is preliminary data.</text>
</comment>
<organism evidence="2 3">
    <name type="scientific">Funneliformis mosseae</name>
    <name type="common">Endomycorrhizal fungus</name>
    <name type="synonym">Glomus mosseae</name>
    <dbReference type="NCBI Taxonomy" id="27381"/>
    <lineage>
        <taxon>Eukaryota</taxon>
        <taxon>Fungi</taxon>
        <taxon>Fungi incertae sedis</taxon>
        <taxon>Mucoromycota</taxon>
        <taxon>Glomeromycotina</taxon>
        <taxon>Glomeromycetes</taxon>
        <taxon>Glomerales</taxon>
        <taxon>Glomeraceae</taxon>
        <taxon>Funneliformis</taxon>
    </lineage>
</organism>
<keyword evidence="3" id="KW-1185">Reference proteome</keyword>
<accession>A0A9N8YVI0</accession>
<evidence type="ECO:0000256" key="1">
    <source>
        <dbReference type="SAM" id="Phobius"/>
    </source>
</evidence>
<keyword evidence="1" id="KW-0812">Transmembrane</keyword>
<proteinExistence type="predicted"/>
<evidence type="ECO:0000313" key="2">
    <source>
        <dbReference type="EMBL" id="CAG8449352.1"/>
    </source>
</evidence>
<dbReference type="EMBL" id="CAJVPP010000161">
    <property type="protein sequence ID" value="CAG8449352.1"/>
    <property type="molecule type" value="Genomic_DNA"/>
</dbReference>
<keyword evidence="1" id="KW-1133">Transmembrane helix</keyword>
<feature type="transmembrane region" description="Helical" evidence="1">
    <location>
        <begin position="49"/>
        <end position="71"/>
    </location>
</feature>
<protein>
    <submittedName>
        <fullName evidence="2">12606_t:CDS:1</fullName>
    </submittedName>
</protein>
<name>A0A9N8YVI0_FUNMO</name>
<reference evidence="2" key="1">
    <citation type="submission" date="2021-06" db="EMBL/GenBank/DDBJ databases">
        <authorList>
            <person name="Kallberg Y."/>
            <person name="Tangrot J."/>
            <person name="Rosling A."/>
        </authorList>
    </citation>
    <scope>NUCLEOTIDE SEQUENCE</scope>
    <source>
        <strain evidence="2">87-6 pot B 2015</strain>
    </source>
</reference>
<dbReference type="AlphaFoldDB" id="A0A9N8YVI0"/>